<sequence>MARKFLYVIAVLVVLYILVRLVLTFYAEDLTEMAFVPDGPFHARPALADNAYDDPRMWIARPDLETKDNAAQWLPPGVDAPDKAPTVAVFFVHPTSYIEKGDWNADLDHAKSKQRADLFVQAMASPFNGTGAIWAPRYRQAAVGAFLTDKPQAEKAIDLAYRDIRDAFDAFLSNIPEDRPIVLAGHSQGAFLLRRLLRDRVAGTPLAGRIAAAYVVGWPVSIEHDLPHMGLPACMQPRQSGCVASWLSVADPADTSMLMQAYARRKGLDGQNEGGSPFLCFNPLTGTLGGAADATANKGTLVPDFKHSTGELVPQEVPAACGADHFLHIGPPPKLDLDAFVLPGNNYHVYDITLFWANLRADYERRTATWLKAH</sequence>
<dbReference type="InterPro" id="IPR021440">
    <property type="entry name" value="DUF3089"/>
</dbReference>
<name>A0A0B1ZFV5_9SPHN</name>
<dbReference type="Pfam" id="PF11288">
    <property type="entry name" value="DUF3089"/>
    <property type="match status" value="1"/>
</dbReference>
<dbReference type="RefSeq" id="WP_039288163.1">
    <property type="nucleotide sequence ID" value="NZ_JTDI01000007.1"/>
</dbReference>
<evidence type="ECO:0000313" key="3">
    <source>
        <dbReference type="Proteomes" id="UP000031057"/>
    </source>
</evidence>
<accession>A0A0B1ZFV5</accession>
<protein>
    <recommendedName>
        <fullName evidence="4">DUF3089 domain-containing protein</fullName>
    </recommendedName>
</protein>
<dbReference type="OrthoDB" id="9794645at2"/>
<dbReference type="InterPro" id="IPR029058">
    <property type="entry name" value="AB_hydrolase_fold"/>
</dbReference>
<dbReference type="Proteomes" id="UP000031057">
    <property type="component" value="Unassembled WGS sequence"/>
</dbReference>
<evidence type="ECO:0000256" key="1">
    <source>
        <dbReference type="SAM" id="Phobius"/>
    </source>
</evidence>
<feature type="transmembrane region" description="Helical" evidence="1">
    <location>
        <begin position="5"/>
        <end position="27"/>
    </location>
</feature>
<proteinExistence type="predicted"/>
<evidence type="ECO:0000313" key="2">
    <source>
        <dbReference type="EMBL" id="KHK89390.1"/>
    </source>
</evidence>
<dbReference type="AlphaFoldDB" id="A0A0B1ZFV5"/>
<dbReference type="STRING" id="1348853.LK12_19850"/>
<comment type="caution">
    <text evidence="2">The sequence shown here is derived from an EMBL/GenBank/DDBJ whole genome shotgun (WGS) entry which is preliminary data.</text>
</comment>
<dbReference type="SUPFAM" id="SSF53474">
    <property type="entry name" value="alpha/beta-Hydrolases"/>
    <property type="match status" value="1"/>
</dbReference>
<evidence type="ECO:0008006" key="4">
    <source>
        <dbReference type="Google" id="ProtNLM"/>
    </source>
</evidence>
<keyword evidence="1" id="KW-1133">Transmembrane helix</keyword>
<dbReference type="EMBL" id="JTDI01000007">
    <property type="protein sequence ID" value="KHK89390.1"/>
    <property type="molecule type" value="Genomic_DNA"/>
</dbReference>
<organism evidence="2 3">
    <name type="scientific">Novosphingobium malaysiense</name>
    <dbReference type="NCBI Taxonomy" id="1348853"/>
    <lineage>
        <taxon>Bacteria</taxon>
        <taxon>Pseudomonadati</taxon>
        <taxon>Pseudomonadota</taxon>
        <taxon>Alphaproteobacteria</taxon>
        <taxon>Sphingomonadales</taxon>
        <taxon>Sphingomonadaceae</taxon>
        <taxon>Novosphingobium</taxon>
    </lineage>
</organism>
<keyword evidence="1" id="KW-0812">Transmembrane</keyword>
<dbReference type="Gene3D" id="3.40.50.1820">
    <property type="entry name" value="alpha/beta hydrolase"/>
    <property type="match status" value="1"/>
</dbReference>
<keyword evidence="3" id="KW-1185">Reference proteome</keyword>
<gene>
    <name evidence="2" type="ORF">LK12_19850</name>
</gene>
<keyword evidence="1" id="KW-0472">Membrane</keyword>
<reference evidence="2 3" key="1">
    <citation type="submission" date="2014-10" db="EMBL/GenBank/DDBJ databases">
        <title>Genome sequence of Novosphingobium malaysiense MUSC 273(T).</title>
        <authorList>
            <person name="Lee L.-H."/>
        </authorList>
    </citation>
    <scope>NUCLEOTIDE SEQUENCE [LARGE SCALE GENOMIC DNA]</scope>
    <source>
        <strain evidence="2 3">MUSC 273</strain>
    </source>
</reference>